<gene>
    <name evidence="1" type="ORF">OOJ96_00245</name>
</gene>
<sequence>MRQLSLDKTERKPVREPDAGAGAGNVVSLEQSQLFAQYLGDESGGEGFSSRMPEQVSPLGDQTIDALAEQLEMRLSGVSQWPLNMTLYMPRLGRINVRAGHENQSWDITLEAEEARTSIWLAGVRQGCQERLCRGLGQPVSLRVLEVEET</sequence>
<protein>
    <submittedName>
        <fullName evidence="1">Type III secretion system HrpP C-terminal domain-containing protein</fullName>
    </submittedName>
</protein>
<accession>A0ACC7P995</accession>
<reference evidence="1" key="1">
    <citation type="submission" date="2022-11" db="EMBL/GenBank/DDBJ databases">
        <title>Draft genome sequences of strains of Pseudomonas imrae sp. nov.</title>
        <authorList>
            <person name="Salva Serra F."/>
            <person name="Nimje P."/>
            <person name="Moore E.R.B."/>
            <person name="Marathe N.P."/>
        </authorList>
    </citation>
    <scope>NUCLEOTIDE SEQUENCE</scope>
    <source>
        <strain evidence="1">15FMM2</strain>
    </source>
</reference>
<comment type="caution">
    <text evidence="1">The sequence shown here is derived from an EMBL/GenBank/DDBJ whole genome shotgun (WGS) entry which is preliminary data.</text>
</comment>
<evidence type="ECO:0000313" key="2">
    <source>
        <dbReference type="Proteomes" id="UP001637618"/>
    </source>
</evidence>
<name>A0ACC7P995_9PSED</name>
<dbReference type="Proteomes" id="UP001637618">
    <property type="component" value="Unassembled WGS sequence"/>
</dbReference>
<dbReference type="EMBL" id="JAPEQY010000001">
    <property type="protein sequence ID" value="MFO2475836.1"/>
    <property type="molecule type" value="Genomic_DNA"/>
</dbReference>
<proteinExistence type="predicted"/>
<evidence type="ECO:0000313" key="1">
    <source>
        <dbReference type="EMBL" id="MFO2475836.1"/>
    </source>
</evidence>
<keyword evidence="2" id="KW-1185">Reference proteome</keyword>
<organism evidence="1 2">
    <name type="scientific">Pseudomonas imrae</name>
    <dbReference type="NCBI Taxonomy" id="2992837"/>
    <lineage>
        <taxon>Bacteria</taxon>
        <taxon>Pseudomonadati</taxon>
        <taxon>Pseudomonadota</taxon>
        <taxon>Gammaproteobacteria</taxon>
        <taxon>Pseudomonadales</taxon>
        <taxon>Pseudomonadaceae</taxon>
        <taxon>Pseudomonas</taxon>
    </lineage>
</organism>